<dbReference type="InterPro" id="IPR033756">
    <property type="entry name" value="YlxH/NBP35"/>
</dbReference>
<dbReference type="EMBL" id="CP012850">
    <property type="protein sequence ID" value="ALI35673.1"/>
    <property type="molecule type" value="Genomic_DNA"/>
</dbReference>
<keyword evidence="2 8" id="KW-0547">Nucleotide-binding</keyword>
<gene>
    <name evidence="11" type="primary">minD_2</name>
    <name evidence="11" type="ORF">NMY3_01469</name>
</gene>
<evidence type="ECO:0000256" key="2">
    <source>
        <dbReference type="ARBA" id="ARBA00022741"/>
    </source>
</evidence>
<name>A0A654LZB0_9ARCH</name>
<evidence type="ECO:0000256" key="7">
    <source>
        <dbReference type="ARBA" id="ARBA00074706"/>
    </source>
</evidence>
<dbReference type="InterPro" id="IPR044304">
    <property type="entry name" value="NUBPL-like"/>
</dbReference>
<dbReference type="GO" id="GO:0005524">
    <property type="term" value="F:ATP binding"/>
    <property type="evidence" value="ECO:0007669"/>
    <property type="project" value="UniProtKB-UniRule"/>
</dbReference>
<dbReference type="InterPro" id="IPR002744">
    <property type="entry name" value="MIP18-like"/>
</dbReference>
<dbReference type="KEGG" id="taa:NMY3_01469"/>
<dbReference type="PANTHER" id="PTHR42961:SF2">
    <property type="entry name" value="IRON-SULFUR PROTEIN NUBPL"/>
    <property type="match status" value="1"/>
</dbReference>
<keyword evidence="5 8" id="KW-0411">Iron-sulfur</keyword>
<evidence type="ECO:0000256" key="4">
    <source>
        <dbReference type="ARBA" id="ARBA00023004"/>
    </source>
</evidence>
<keyword evidence="12" id="KW-1185">Reference proteome</keyword>
<dbReference type="GO" id="GO:0140663">
    <property type="term" value="F:ATP-dependent FeS chaperone activity"/>
    <property type="evidence" value="ECO:0007669"/>
    <property type="project" value="InterPro"/>
</dbReference>
<evidence type="ECO:0000259" key="10">
    <source>
        <dbReference type="Pfam" id="PF01883"/>
    </source>
</evidence>
<dbReference type="InterPro" id="IPR000808">
    <property type="entry name" value="Mrp-like_CS"/>
</dbReference>
<dbReference type="Gene3D" id="3.30.300.130">
    <property type="entry name" value="Fe-S cluster assembly (FSCA)"/>
    <property type="match status" value="1"/>
</dbReference>
<dbReference type="RefSeq" id="WP_196818098.1">
    <property type="nucleotide sequence ID" value="NZ_CP012850.1"/>
</dbReference>
<dbReference type="AlphaFoldDB" id="A0A654LZB0"/>
<dbReference type="InterPro" id="IPR034904">
    <property type="entry name" value="FSCA_dom_sf"/>
</dbReference>
<keyword evidence="1 8" id="KW-0479">Metal-binding</keyword>
<feature type="domain" description="MIP18 family-like" evidence="10">
    <location>
        <begin position="5"/>
        <end position="67"/>
    </location>
</feature>
<dbReference type="GO" id="GO:0046872">
    <property type="term" value="F:metal ion binding"/>
    <property type="evidence" value="ECO:0007669"/>
    <property type="project" value="UniProtKB-KW"/>
</dbReference>
<dbReference type="GO" id="GO:0051539">
    <property type="term" value="F:4 iron, 4 sulfur cluster binding"/>
    <property type="evidence" value="ECO:0007669"/>
    <property type="project" value="TreeGrafter"/>
</dbReference>
<comment type="similarity">
    <text evidence="8">Belongs to the Mrp/NBP35 ATP-binding proteins family.</text>
</comment>
<comment type="subunit">
    <text evidence="8">Homodimer.</text>
</comment>
<dbReference type="Proteomes" id="UP000058925">
    <property type="component" value="Chromosome"/>
</dbReference>
<dbReference type="InterPro" id="IPR019591">
    <property type="entry name" value="Mrp/NBP35_ATP-bd"/>
</dbReference>
<evidence type="ECO:0000256" key="5">
    <source>
        <dbReference type="ARBA" id="ARBA00023014"/>
    </source>
</evidence>
<dbReference type="HAMAP" id="MF_02040">
    <property type="entry name" value="Mrp_NBP35"/>
    <property type="match status" value="1"/>
</dbReference>
<evidence type="ECO:0000256" key="6">
    <source>
        <dbReference type="ARBA" id="ARBA00058094"/>
    </source>
</evidence>
<dbReference type="GO" id="GO:0016226">
    <property type="term" value="P:iron-sulfur cluster assembly"/>
    <property type="evidence" value="ECO:0007669"/>
    <property type="project" value="InterPro"/>
</dbReference>
<reference evidence="12" key="1">
    <citation type="submission" date="2015-10" db="EMBL/GenBank/DDBJ databases">
        <title>Niche specialization of a soil ammonia-oxidizing archaeon, Candidatus Nitrosocosmicus oleophilus.</title>
        <authorList>
            <person name="Jung M.-Y."/>
            <person name="Rhee S.-K."/>
        </authorList>
    </citation>
    <scope>NUCLEOTIDE SEQUENCE [LARGE SCALE GENOMIC DNA]</scope>
    <source>
        <strain evidence="12">MY3</strain>
    </source>
</reference>
<dbReference type="PANTHER" id="PTHR42961">
    <property type="entry name" value="IRON-SULFUR PROTEIN NUBPL"/>
    <property type="match status" value="1"/>
</dbReference>
<keyword evidence="3 8" id="KW-0067">ATP-binding</keyword>
<protein>
    <recommendedName>
        <fullName evidence="7 8">Iron-sulfur cluster carrier protein</fullName>
    </recommendedName>
</protein>
<comment type="function">
    <text evidence="6 8">Binds and transfers iron-sulfur (Fe-S) clusters to target apoproteins. Can hydrolyze ATP.</text>
</comment>
<feature type="region of interest" description="Disordered" evidence="9">
    <location>
        <begin position="349"/>
        <end position="370"/>
    </location>
</feature>
<proteinExistence type="inferred from homology"/>
<accession>A0A654LZB0</accession>
<feature type="compositionally biased region" description="Basic and acidic residues" evidence="9">
    <location>
        <begin position="350"/>
        <end position="370"/>
    </location>
</feature>
<dbReference type="Pfam" id="PF10609">
    <property type="entry name" value="ParA"/>
    <property type="match status" value="1"/>
</dbReference>
<dbReference type="GO" id="GO:0016887">
    <property type="term" value="F:ATP hydrolysis activity"/>
    <property type="evidence" value="ECO:0007669"/>
    <property type="project" value="UniProtKB-UniRule"/>
</dbReference>
<evidence type="ECO:0000256" key="1">
    <source>
        <dbReference type="ARBA" id="ARBA00022723"/>
    </source>
</evidence>
<dbReference type="SUPFAM" id="SSF117916">
    <property type="entry name" value="Fe-S cluster assembly (FSCA) domain-like"/>
    <property type="match status" value="1"/>
</dbReference>
<organism evidence="11 12">
    <name type="scientific">Candidatus Nitrosocosmicus oleophilus</name>
    <dbReference type="NCBI Taxonomy" id="1353260"/>
    <lineage>
        <taxon>Archaea</taxon>
        <taxon>Nitrososphaerota</taxon>
        <taxon>Nitrososphaeria</taxon>
        <taxon>Nitrososphaerales</taxon>
        <taxon>Nitrososphaeraceae</taxon>
        <taxon>Candidatus Nitrosocosmicus</taxon>
    </lineage>
</organism>
<dbReference type="FunFam" id="3.40.50.300:FF:001119">
    <property type="entry name" value="Iron-sulfur cluster carrier protein"/>
    <property type="match status" value="1"/>
</dbReference>
<dbReference type="OrthoDB" id="8297at2157"/>
<evidence type="ECO:0000256" key="8">
    <source>
        <dbReference type="HAMAP-Rule" id="MF_02040"/>
    </source>
</evidence>
<evidence type="ECO:0000256" key="3">
    <source>
        <dbReference type="ARBA" id="ARBA00022840"/>
    </source>
</evidence>
<feature type="binding site" evidence="8">
    <location>
        <begin position="104"/>
        <end position="111"/>
    </location>
    <ligand>
        <name>ATP</name>
        <dbReference type="ChEBI" id="CHEBI:30616"/>
    </ligand>
</feature>
<evidence type="ECO:0000313" key="11">
    <source>
        <dbReference type="EMBL" id="ALI35673.1"/>
    </source>
</evidence>
<dbReference type="InterPro" id="IPR027417">
    <property type="entry name" value="P-loop_NTPase"/>
</dbReference>
<sequence length="370" mass="40117">MVTVDKVISALKTVKDPELHKDIVSMGMIKDITINEDKLAFTLELTTPACPFNSEIEQDVRNTISNLGIKDLELKVTARVMEGRTITMDQILPGVKNIIAVASGKGGVGKTTVSVNLALALAKSGARVGILDADVYGPSVPLMLGLKEVPEVLEGKIQPPITENVKVMSMGFFYEQSQQAGIYRGPIIAGIVKQFITDVNWGELDYLIIDLPPGTGDAPLTMAQTIPITGILIVTTPQEVAMNVAVKSIGMFNKLNIPIIGVIENMSYLKCPNCDDKIHIFGEGGGIKISEQFKVPFIGEIPLTTQIMKGSDSGVSVIISEPTSEYAQAFNKISKITAGRISVIASELMDQEKEQEKEQQKEQEKEQQKS</sequence>
<dbReference type="CDD" id="cd02037">
    <property type="entry name" value="Mrp_NBP35"/>
    <property type="match status" value="1"/>
</dbReference>
<keyword evidence="8" id="KW-0378">Hydrolase</keyword>
<dbReference type="PROSITE" id="PS01215">
    <property type="entry name" value="MRP"/>
    <property type="match status" value="1"/>
</dbReference>
<dbReference type="SUPFAM" id="SSF52540">
    <property type="entry name" value="P-loop containing nucleoside triphosphate hydrolases"/>
    <property type="match status" value="1"/>
</dbReference>
<dbReference type="GeneID" id="60421524"/>
<dbReference type="Pfam" id="PF01883">
    <property type="entry name" value="FeS_assembly_P"/>
    <property type="match status" value="1"/>
</dbReference>
<keyword evidence="4 8" id="KW-0408">Iron</keyword>
<dbReference type="Gene3D" id="3.40.50.300">
    <property type="entry name" value="P-loop containing nucleotide triphosphate hydrolases"/>
    <property type="match status" value="1"/>
</dbReference>
<evidence type="ECO:0000313" key="12">
    <source>
        <dbReference type="Proteomes" id="UP000058925"/>
    </source>
</evidence>
<evidence type="ECO:0000256" key="9">
    <source>
        <dbReference type="SAM" id="MobiDB-lite"/>
    </source>
</evidence>